<dbReference type="PANTHER" id="PTHR44688">
    <property type="entry name" value="DNA-BINDING TRANSCRIPTIONAL ACTIVATOR DEVR_DOSR"/>
    <property type="match status" value="1"/>
</dbReference>
<protein>
    <submittedName>
        <fullName evidence="5">Helix-turn-helix transcriptional regulator</fullName>
    </submittedName>
</protein>
<evidence type="ECO:0000259" key="4">
    <source>
        <dbReference type="PROSITE" id="PS50043"/>
    </source>
</evidence>
<dbReference type="PANTHER" id="PTHR44688:SF16">
    <property type="entry name" value="DNA-BINDING TRANSCRIPTIONAL ACTIVATOR DEVR_DOSR"/>
    <property type="match status" value="1"/>
</dbReference>
<evidence type="ECO:0000313" key="5">
    <source>
        <dbReference type="EMBL" id="PQA50052.1"/>
    </source>
</evidence>
<dbReference type="PROSITE" id="PS50043">
    <property type="entry name" value="HTH_LUXR_2"/>
    <property type="match status" value="1"/>
</dbReference>
<dbReference type="InterPro" id="IPR000792">
    <property type="entry name" value="Tscrpt_reg_LuxR_C"/>
</dbReference>
<dbReference type="AlphaFoldDB" id="A0A2P6AUL5"/>
<keyword evidence="1" id="KW-0805">Transcription regulation</keyword>
<feature type="non-terminal residue" evidence="5">
    <location>
        <position position="1"/>
    </location>
</feature>
<evidence type="ECO:0000256" key="2">
    <source>
        <dbReference type="ARBA" id="ARBA00023125"/>
    </source>
</evidence>
<dbReference type="PRINTS" id="PR00038">
    <property type="entry name" value="HTHLUXR"/>
</dbReference>
<dbReference type="GO" id="GO:0003677">
    <property type="term" value="F:DNA binding"/>
    <property type="evidence" value="ECO:0007669"/>
    <property type="project" value="UniProtKB-KW"/>
</dbReference>
<evidence type="ECO:0000313" key="6">
    <source>
        <dbReference type="Proteomes" id="UP000243900"/>
    </source>
</evidence>
<gene>
    <name evidence="5" type="ORF">C5O18_01995</name>
</gene>
<proteinExistence type="predicted"/>
<organism evidence="5 6">
    <name type="scientific">Amnimonas aquatica</name>
    <dbReference type="NCBI Taxonomy" id="2094561"/>
    <lineage>
        <taxon>Bacteria</taxon>
        <taxon>Pseudomonadati</taxon>
        <taxon>Pseudomonadota</taxon>
        <taxon>Gammaproteobacteria</taxon>
        <taxon>Moraxellales</taxon>
        <taxon>Moraxellaceae</taxon>
        <taxon>Amnimonas</taxon>
    </lineage>
</organism>
<dbReference type="InterPro" id="IPR036388">
    <property type="entry name" value="WH-like_DNA-bd_sf"/>
</dbReference>
<evidence type="ECO:0000256" key="3">
    <source>
        <dbReference type="ARBA" id="ARBA00023163"/>
    </source>
</evidence>
<dbReference type="Gene3D" id="1.10.10.10">
    <property type="entry name" value="Winged helix-like DNA-binding domain superfamily/Winged helix DNA-binding domain"/>
    <property type="match status" value="1"/>
</dbReference>
<dbReference type="SUPFAM" id="SSF46894">
    <property type="entry name" value="C-terminal effector domain of the bipartite response regulators"/>
    <property type="match status" value="1"/>
</dbReference>
<keyword evidence="3" id="KW-0804">Transcription</keyword>
<dbReference type="InterPro" id="IPR016032">
    <property type="entry name" value="Sig_transdc_resp-reg_C-effctor"/>
</dbReference>
<sequence length="111" mass="12365">QGRSLPLRLQEWIEGTLRHADGTENVDTLHYNSLSQPRHDGTQQVAGNFMLSPRESEIMALIAEGCINKEIATRLGISEGTVKGHRKNVYEKLGVSSRSQAITRARELLII</sequence>
<dbReference type="Proteomes" id="UP000243900">
    <property type="component" value="Unassembled WGS sequence"/>
</dbReference>
<name>A0A2P6AUL5_9GAMM</name>
<dbReference type="SMART" id="SM00421">
    <property type="entry name" value="HTH_LUXR"/>
    <property type="match status" value="1"/>
</dbReference>
<feature type="domain" description="HTH luxR-type" evidence="4">
    <location>
        <begin position="44"/>
        <end position="109"/>
    </location>
</feature>
<reference evidence="6" key="1">
    <citation type="submission" date="2018-02" db="EMBL/GenBank/DDBJ databases">
        <title>Genome sequencing of Solimonas sp. HR-BB.</title>
        <authorList>
            <person name="Lee Y."/>
            <person name="Jeon C.O."/>
        </authorList>
    </citation>
    <scope>NUCLEOTIDE SEQUENCE [LARGE SCALE GENOMIC DNA]</scope>
    <source>
        <strain evidence="6">HR-E</strain>
    </source>
</reference>
<dbReference type="CDD" id="cd06170">
    <property type="entry name" value="LuxR_C_like"/>
    <property type="match status" value="1"/>
</dbReference>
<evidence type="ECO:0000256" key="1">
    <source>
        <dbReference type="ARBA" id="ARBA00023015"/>
    </source>
</evidence>
<comment type="caution">
    <text evidence="5">The sequence shown here is derived from an EMBL/GenBank/DDBJ whole genome shotgun (WGS) entry which is preliminary data.</text>
</comment>
<keyword evidence="6" id="KW-1185">Reference proteome</keyword>
<keyword evidence="2" id="KW-0238">DNA-binding</keyword>
<dbReference type="Pfam" id="PF00196">
    <property type="entry name" value="GerE"/>
    <property type="match status" value="1"/>
</dbReference>
<dbReference type="PROSITE" id="PS00622">
    <property type="entry name" value="HTH_LUXR_1"/>
    <property type="match status" value="1"/>
</dbReference>
<dbReference type="GO" id="GO:0006355">
    <property type="term" value="P:regulation of DNA-templated transcription"/>
    <property type="evidence" value="ECO:0007669"/>
    <property type="project" value="InterPro"/>
</dbReference>
<accession>A0A2P6AUL5</accession>
<dbReference type="EMBL" id="PTQZ01000021">
    <property type="protein sequence ID" value="PQA50052.1"/>
    <property type="molecule type" value="Genomic_DNA"/>
</dbReference>
<dbReference type="RefSeq" id="WP_146089174.1">
    <property type="nucleotide sequence ID" value="NZ_PTQZ01000021.1"/>
</dbReference>